<proteinExistence type="predicted"/>
<gene>
    <name evidence="1 2" type="primary">LOC114345402</name>
</gene>
<dbReference type="AlphaFoldDB" id="A0A6P7GR26"/>
<evidence type="ECO:0000313" key="1">
    <source>
        <dbReference type="RefSeq" id="XP_028152022.1"/>
    </source>
</evidence>
<dbReference type="RefSeq" id="XP_028152024.1">
    <property type="nucleotide sequence ID" value="XM_028296223.1"/>
</dbReference>
<sequence>MTPLPYDGYVTPHKYEEPKCPMGKIEEDDFSNFFNSLIIENSGAKTGTTLGPTMLLDINQHKLASAVTKKCLQRDDLDLDALSVNDFERAPDNKFLDALKKSWPARQARK</sequence>
<organism evidence="2">
    <name type="scientific">Diabrotica virgifera virgifera</name>
    <name type="common">western corn rootworm</name>
    <dbReference type="NCBI Taxonomy" id="50390"/>
    <lineage>
        <taxon>Eukaryota</taxon>
        <taxon>Metazoa</taxon>
        <taxon>Ecdysozoa</taxon>
        <taxon>Arthropoda</taxon>
        <taxon>Hexapoda</taxon>
        <taxon>Insecta</taxon>
        <taxon>Pterygota</taxon>
        <taxon>Neoptera</taxon>
        <taxon>Endopterygota</taxon>
        <taxon>Coleoptera</taxon>
        <taxon>Polyphaga</taxon>
        <taxon>Cucujiformia</taxon>
        <taxon>Chrysomeloidea</taxon>
        <taxon>Chrysomelidae</taxon>
        <taxon>Galerucinae</taxon>
        <taxon>Diabroticina</taxon>
        <taxon>Diabroticites</taxon>
        <taxon>Diabrotica</taxon>
    </lineage>
</organism>
<evidence type="ECO:0000313" key="2">
    <source>
        <dbReference type="RefSeq" id="XP_028152024.1"/>
    </source>
</evidence>
<accession>A0A6P7GR26</accession>
<name>A0A6P7GR26_DIAVI</name>
<reference evidence="1 2" key="1">
    <citation type="submission" date="2025-04" db="UniProtKB">
        <authorList>
            <consortium name="RefSeq"/>
        </authorList>
    </citation>
    <scope>IDENTIFICATION</scope>
    <source>
        <tissue evidence="1 2">Whole insect</tissue>
    </source>
</reference>
<dbReference type="RefSeq" id="XP_028152022.1">
    <property type="nucleotide sequence ID" value="XM_028296221.1"/>
</dbReference>
<protein>
    <submittedName>
        <fullName evidence="1 2">Uncharacterized protein LOC114345402</fullName>
    </submittedName>
</protein>